<evidence type="ECO:0000313" key="6">
    <source>
        <dbReference type="EMBL" id="CAD2172736.1"/>
    </source>
</evidence>
<gene>
    <name evidence="6" type="ORF">MENT_LOCUS24303</name>
</gene>
<feature type="coiled-coil region" evidence="4">
    <location>
        <begin position="2"/>
        <end position="71"/>
    </location>
</feature>
<proteinExistence type="predicted"/>
<protein>
    <recommendedName>
        <fullName evidence="5">RING-type domain-containing protein</fullName>
    </recommendedName>
</protein>
<dbReference type="Gene3D" id="3.30.40.10">
    <property type="entry name" value="Zinc/RING finger domain, C3HC4 (zinc finger)"/>
    <property type="match status" value="1"/>
</dbReference>
<evidence type="ECO:0000256" key="1">
    <source>
        <dbReference type="ARBA" id="ARBA00022771"/>
    </source>
</evidence>
<dbReference type="InterPro" id="IPR043136">
    <property type="entry name" value="B30.2/SPRY_sf"/>
</dbReference>
<feature type="domain" description="RING-type" evidence="5">
    <location>
        <begin position="85"/>
        <end position="141"/>
    </location>
</feature>
<dbReference type="AlphaFoldDB" id="A0A6V7VCL0"/>
<dbReference type="Gene3D" id="2.60.120.920">
    <property type="match status" value="1"/>
</dbReference>
<dbReference type="OrthoDB" id="5855253at2759"/>
<evidence type="ECO:0000256" key="2">
    <source>
        <dbReference type="ARBA" id="ARBA00022833"/>
    </source>
</evidence>
<dbReference type="EMBL" id="CAJEWN010000205">
    <property type="protein sequence ID" value="CAD2172736.1"/>
    <property type="molecule type" value="Genomic_DNA"/>
</dbReference>
<dbReference type="InterPro" id="IPR001841">
    <property type="entry name" value="Znf_RING"/>
</dbReference>
<dbReference type="SUPFAM" id="SSF57850">
    <property type="entry name" value="RING/U-box"/>
    <property type="match status" value="1"/>
</dbReference>
<dbReference type="InterPro" id="IPR013083">
    <property type="entry name" value="Znf_RING/FYVE/PHD"/>
</dbReference>
<keyword evidence="2" id="KW-0862">Zinc</keyword>
<sequence length="366" mass="42481">MEKKIRKLNKEHKNDIEEIQQNFQKLTEKSQQLKTENNRKERKINSLKEEMKKADRNNNDLTIKLKNMHCKYLNLKKVSYKFGCCIICQSQLNHENIYILKNCNHTYHYECITRWITEGAAGDSSDDSDDEFTQSLCSLTKADFVKIKNKWSEINCRYSIICCSNKCITKKIGNCIEGNGFVNVINDENVKYFVGESGCNRIVCISAENSFNKPQGSTNYSLYYFEIKCKFEGELNKGDKWMYIGLRNLCSYVKHIDYSAMNAKIKNEKGESFELSTFSFKNDDIFGCGLVYPPTDNLNEGEFPYVFFTQNGKQIGKGILLKENSESYKPYGLLKCCSVEANFGNDLKTKPFKYNISKHLILKEFY</sequence>
<evidence type="ECO:0000259" key="5">
    <source>
        <dbReference type="PROSITE" id="PS50089"/>
    </source>
</evidence>
<reference evidence="6 7" key="1">
    <citation type="submission" date="2020-08" db="EMBL/GenBank/DDBJ databases">
        <authorList>
            <person name="Koutsovoulos G."/>
            <person name="Danchin GJ E."/>
        </authorList>
    </citation>
    <scope>NUCLEOTIDE SEQUENCE [LARGE SCALE GENOMIC DNA]</scope>
</reference>
<keyword evidence="1 3" id="KW-0863">Zinc-finger</keyword>
<evidence type="ECO:0000256" key="3">
    <source>
        <dbReference type="PROSITE-ProRule" id="PRU00175"/>
    </source>
</evidence>
<dbReference type="Pfam" id="PF13639">
    <property type="entry name" value="zf-RING_2"/>
    <property type="match status" value="1"/>
</dbReference>
<name>A0A6V7VCL0_MELEN</name>
<keyword evidence="1 3" id="KW-0479">Metal-binding</keyword>
<accession>A0A6V7VCL0</accession>
<dbReference type="GO" id="GO:0008270">
    <property type="term" value="F:zinc ion binding"/>
    <property type="evidence" value="ECO:0007669"/>
    <property type="project" value="UniProtKB-KW"/>
</dbReference>
<evidence type="ECO:0000313" key="7">
    <source>
        <dbReference type="Proteomes" id="UP000580250"/>
    </source>
</evidence>
<comment type="caution">
    <text evidence="6">The sequence shown here is derived from an EMBL/GenBank/DDBJ whole genome shotgun (WGS) entry which is preliminary data.</text>
</comment>
<keyword evidence="4" id="KW-0175">Coiled coil</keyword>
<dbReference type="PROSITE" id="PS50089">
    <property type="entry name" value="ZF_RING_2"/>
    <property type="match status" value="1"/>
</dbReference>
<organism evidence="6 7">
    <name type="scientific">Meloidogyne enterolobii</name>
    <name type="common">Root-knot nematode worm</name>
    <name type="synonym">Meloidogyne mayaguensis</name>
    <dbReference type="NCBI Taxonomy" id="390850"/>
    <lineage>
        <taxon>Eukaryota</taxon>
        <taxon>Metazoa</taxon>
        <taxon>Ecdysozoa</taxon>
        <taxon>Nematoda</taxon>
        <taxon>Chromadorea</taxon>
        <taxon>Rhabditida</taxon>
        <taxon>Tylenchina</taxon>
        <taxon>Tylenchomorpha</taxon>
        <taxon>Tylenchoidea</taxon>
        <taxon>Meloidogynidae</taxon>
        <taxon>Meloidogyninae</taxon>
        <taxon>Meloidogyne</taxon>
    </lineage>
</organism>
<dbReference type="CDD" id="cd16448">
    <property type="entry name" value="RING-H2"/>
    <property type="match status" value="1"/>
</dbReference>
<dbReference type="SMART" id="SM00184">
    <property type="entry name" value="RING"/>
    <property type="match status" value="1"/>
</dbReference>
<evidence type="ECO:0000256" key="4">
    <source>
        <dbReference type="SAM" id="Coils"/>
    </source>
</evidence>
<dbReference type="Proteomes" id="UP000580250">
    <property type="component" value="Unassembled WGS sequence"/>
</dbReference>